<dbReference type="Proteomes" id="UP001217417">
    <property type="component" value="Unassembled WGS sequence"/>
</dbReference>
<keyword evidence="2" id="KW-0813">Transport</keyword>
<feature type="compositionally biased region" description="Low complexity" evidence="8">
    <location>
        <begin position="449"/>
        <end position="473"/>
    </location>
</feature>
<evidence type="ECO:0000256" key="2">
    <source>
        <dbReference type="ARBA" id="ARBA00022448"/>
    </source>
</evidence>
<sequence>MSKRRPTNQITRETYLDDGDGDSGDDRHGPPDVTTEASPQVLAGRKILQPRSRRINGLGTSPGSPAIGSPFSSLSSASPIGANSNPLQNLGSASTPASIGGSSNPFGFLAQTPKPATPTTATSNSPAPPAASTGAIFGSQPNSINFNTPRSVSTASFESKPSFNFGALQQSAAAPLPAATASTVAPSAALEKPFSSTEYVKFLKIRALNEKFSSSITAGLAKDELGDLTALCKAYITFFERIDKETKESAKAQADFAELKDDEPTKTPASNSMSASNTGFSFGKLATPIAPSFSFAQPTSSTPALPSKESASESKPATPSFQFSATAPTFSFSQPPTAGVAAAPEKKIETPMQKPAKPEQEKEEPGSDSDSDQDNSVPIQGPSFVTKQELLKSADSPFEFKPSSESAKSNLNGPSFSFPDSAAVKTNSPFKFAAKPETSAECKPTSSMPAFSFGLASSGSSPSVTPASAASPTREPEDEAKKPAFSFGGSSTQSPFSFSAGSTFGTATESEGSKSKATTPPPLDGNTNFGSPLKISSLGSNSTSTGLNPFTIKPATESQSSPFKFNVPAPSSANTPFATPAKPATDPTALAESETPKPTLSFFQTGKPANTEGSTPVFSFGATSSSSSPFTNTWTPDKGIKFGQDDKENSSEENLVAKPASSAPALSFNNPLGSTSATSPFTSSTLATSNGGASGNTGFSFGGASTVKPAVGFSFGSATSAPSNSASKSGLAASLAEASKEGTPADSSGGEATGVEDGDAAPPEEQINLSNDKGPGEEEEDVVLEGRTKVFQFKTAAERTAEATSDKKDKSTDIKDGFVTIGLGPYRVLTHQKTNKTRILVRADGSGRVVLNVGLRKNVDYSATDTSVRILDFVEGGKGVTYLLKVKTKADAEKLRDILQERKTA</sequence>
<evidence type="ECO:0000256" key="1">
    <source>
        <dbReference type="ARBA" id="ARBA00004567"/>
    </source>
</evidence>
<feature type="compositionally biased region" description="Polar residues" evidence="8">
    <location>
        <begin position="313"/>
        <end position="336"/>
    </location>
</feature>
<feature type="compositionally biased region" description="Low complexity" evidence="8">
    <location>
        <begin position="110"/>
        <end position="133"/>
    </location>
</feature>
<feature type="compositionally biased region" description="Polar residues" evidence="8">
    <location>
        <begin position="596"/>
        <end position="635"/>
    </location>
</feature>
<dbReference type="RefSeq" id="XP_056042693.1">
    <property type="nucleotide sequence ID" value="XM_056188013.1"/>
</dbReference>
<keyword evidence="3" id="KW-0509">mRNA transport</keyword>
<dbReference type="CDD" id="cd13170">
    <property type="entry name" value="RanBD_NUP50"/>
    <property type="match status" value="1"/>
</dbReference>
<feature type="compositionally biased region" description="Polar residues" evidence="8">
    <location>
        <begin position="85"/>
        <end position="105"/>
    </location>
</feature>
<dbReference type="InterPro" id="IPR011993">
    <property type="entry name" value="PH-like_dom_sf"/>
</dbReference>
<evidence type="ECO:0000256" key="8">
    <source>
        <dbReference type="SAM" id="MobiDB-lite"/>
    </source>
</evidence>
<dbReference type="Pfam" id="PF08911">
    <property type="entry name" value="NUP50"/>
    <property type="match status" value="1"/>
</dbReference>
<accession>A0AAD7QQ36</accession>
<feature type="region of interest" description="Disordered" evidence="8">
    <location>
        <begin position="296"/>
        <end position="422"/>
    </location>
</feature>
<organism evidence="10 11">
    <name type="scientific">Lipomyces tetrasporus</name>
    <dbReference type="NCBI Taxonomy" id="54092"/>
    <lineage>
        <taxon>Eukaryota</taxon>
        <taxon>Fungi</taxon>
        <taxon>Dikarya</taxon>
        <taxon>Ascomycota</taxon>
        <taxon>Saccharomycotina</taxon>
        <taxon>Lipomycetes</taxon>
        <taxon>Lipomycetales</taxon>
        <taxon>Lipomycetaceae</taxon>
        <taxon>Lipomyces</taxon>
    </lineage>
</organism>
<feature type="region of interest" description="Disordered" evidence="8">
    <location>
        <begin position="435"/>
        <end position="781"/>
    </location>
</feature>
<evidence type="ECO:0000259" key="9">
    <source>
        <dbReference type="PROSITE" id="PS50196"/>
    </source>
</evidence>
<dbReference type="InterPro" id="IPR053074">
    <property type="entry name" value="NPC_Nucleoporin"/>
</dbReference>
<dbReference type="SUPFAM" id="SSF50729">
    <property type="entry name" value="PH domain-like"/>
    <property type="match status" value="1"/>
</dbReference>
<feature type="compositionally biased region" description="Low complexity" evidence="8">
    <location>
        <begin position="674"/>
        <end position="689"/>
    </location>
</feature>
<dbReference type="PANTHER" id="PTHR38697">
    <property type="entry name" value="NUCLEAR PORE COMPLEX PROTEIN SIMILAR TO S. CEREVISIAE NUP2 (EUROFUNG)"/>
    <property type="match status" value="1"/>
</dbReference>
<comment type="caution">
    <text evidence="10">The sequence shown here is derived from an EMBL/GenBank/DDBJ whole genome shotgun (WGS) entry which is preliminary data.</text>
</comment>
<feature type="compositionally biased region" description="Polar residues" evidence="8">
    <location>
        <begin position="488"/>
        <end position="518"/>
    </location>
</feature>
<name>A0AAD7QQ36_9ASCO</name>
<keyword evidence="4" id="KW-0653">Protein transport</keyword>
<dbReference type="PANTHER" id="PTHR38697:SF1">
    <property type="entry name" value="NUCLEAR PORE COMPLEX PROTEIN SIMILAR TO S. CEREVISIAE NUP2 (EUROFUNG)"/>
    <property type="match status" value="1"/>
</dbReference>
<dbReference type="GO" id="GO:0015031">
    <property type="term" value="P:protein transport"/>
    <property type="evidence" value="ECO:0007669"/>
    <property type="project" value="UniProtKB-KW"/>
</dbReference>
<dbReference type="AlphaFoldDB" id="A0AAD7QQ36"/>
<evidence type="ECO:0000256" key="4">
    <source>
        <dbReference type="ARBA" id="ARBA00022927"/>
    </source>
</evidence>
<evidence type="ECO:0000256" key="6">
    <source>
        <dbReference type="ARBA" id="ARBA00023132"/>
    </source>
</evidence>
<feature type="compositionally biased region" description="Low complexity" evidence="8">
    <location>
        <begin position="573"/>
        <end position="591"/>
    </location>
</feature>
<protein>
    <recommendedName>
        <fullName evidence="9">RanBD1 domain-containing protein</fullName>
    </recommendedName>
</protein>
<proteinExistence type="predicted"/>
<evidence type="ECO:0000313" key="10">
    <source>
        <dbReference type="EMBL" id="KAJ8099243.1"/>
    </source>
</evidence>
<feature type="compositionally biased region" description="Basic and acidic residues" evidence="8">
    <location>
        <begin position="356"/>
        <end position="365"/>
    </location>
</feature>
<evidence type="ECO:0000256" key="3">
    <source>
        <dbReference type="ARBA" id="ARBA00022816"/>
    </source>
</evidence>
<feature type="compositionally biased region" description="Polar residues" evidence="8">
    <location>
        <begin position="374"/>
        <end position="386"/>
    </location>
</feature>
<evidence type="ECO:0000256" key="5">
    <source>
        <dbReference type="ARBA" id="ARBA00023010"/>
    </source>
</evidence>
<dbReference type="Pfam" id="PF00638">
    <property type="entry name" value="Ran_BP1"/>
    <property type="match status" value="1"/>
</dbReference>
<dbReference type="PROSITE" id="PS50196">
    <property type="entry name" value="RANBD1"/>
    <property type="match status" value="1"/>
</dbReference>
<dbReference type="GO" id="GO:0051028">
    <property type="term" value="P:mRNA transport"/>
    <property type="evidence" value="ECO:0007669"/>
    <property type="project" value="UniProtKB-KW"/>
</dbReference>
<feature type="region of interest" description="Disordered" evidence="8">
    <location>
        <begin position="254"/>
        <end position="275"/>
    </location>
</feature>
<feature type="compositionally biased region" description="Low complexity" evidence="8">
    <location>
        <begin position="536"/>
        <end position="548"/>
    </location>
</feature>
<dbReference type="SMART" id="SM00160">
    <property type="entry name" value="RanBD"/>
    <property type="match status" value="1"/>
</dbReference>
<evidence type="ECO:0000313" key="11">
    <source>
        <dbReference type="Proteomes" id="UP001217417"/>
    </source>
</evidence>
<keyword evidence="6" id="KW-0906">Nuclear pore complex</keyword>
<feature type="compositionally biased region" description="Low complexity" evidence="8">
    <location>
        <begin position="725"/>
        <end position="737"/>
    </location>
</feature>
<dbReference type="InterPro" id="IPR015007">
    <property type="entry name" value="NUP2/50/61"/>
</dbReference>
<keyword evidence="11" id="KW-1185">Reference proteome</keyword>
<dbReference type="EMBL" id="JARPMG010000007">
    <property type="protein sequence ID" value="KAJ8099243.1"/>
    <property type="molecule type" value="Genomic_DNA"/>
</dbReference>
<dbReference type="GO" id="GO:0005643">
    <property type="term" value="C:nuclear pore"/>
    <property type="evidence" value="ECO:0007669"/>
    <property type="project" value="UniProtKB-SubCell"/>
</dbReference>
<gene>
    <name evidence="10" type="ORF">POJ06DRAFT_256422</name>
</gene>
<dbReference type="GeneID" id="80883179"/>
<feature type="compositionally biased region" description="Low complexity" evidence="8">
    <location>
        <begin position="64"/>
        <end position="84"/>
    </location>
</feature>
<keyword evidence="5" id="KW-0811">Translocation</keyword>
<feature type="domain" description="RanBD1" evidence="9">
    <location>
        <begin position="776"/>
        <end position="905"/>
    </location>
</feature>
<feature type="compositionally biased region" description="Basic and acidic residues" evidence="8">
    <location>
        <begin position="638"/>
        <end position="650"/>
    </location>
</feature>
<dbReference type="Gene3D" id="2.30.29.30">
    <property type="entry name" value="Pleckstrin-homology domain (PH domain)/Phosphotyrosine-binding domain (PTB)"/>
    <property type="match status" value="1"/>
</dbReference>
<feature type="region of interest" description="Disordered" evidence="8">
    <location>
        <begin position="1"/>
        <end position="137"/>
    </location>
</feature>
<dbReference type="InterPro" id="IPR000156">
    <property type="entry name" value="Ran_bind_dom"/>
</dbReference>
<keyword evidence="7" id="KW-0539">Nucleus</keyword>
<comment type="subcellular location">
    <subcellularLocation>
        <location evidence="1">Nucleus</location>
        <location evidence="1">Nuclear pore complex</location>
    </subcellularLocation>
</comment>
<reference evidence="10" key="1">
    <citation type="submission" date="2023-03" db="EMBL/GenBank/DDBJ databases">
        <title>Near-Complete genome sequence of Lipomyces tetrasporous NRRL Y-64009, an oleaginous yeast capable of growing on lignocellulosic hydrolysates.</title>
        <authorList>
            <consortium name="Lawrence Berkeley National Laboratory"/>
            <person name="Jagtap S.S."/>
            <person name="Liu J.-J."/>
            <person name="Walukiewicz H.E."/>
            <person name="Pangilinan J."/>
            <person name="Lipzen A."/>
            <person name="Ahrendt S."/>
            <person name="Koriabine M."/>
            <person name="Cobaugh K."/>
            <person name="Salamov A."/>
            <person name="Yoshinaga Y."/>
            <person name="Ng V."/>
            <person name="Daum C."/>
            <person name="Grigoriev I.V."/>
            <person name="Slininger P.J."/>
            <person name="Dien B.S."/>
            <person name="Jin Y.-S."/>
            <person name="Rao C.V."/>
        </authorList>
    </citation>
    <scope>NUCLEOTIDE SEQUENCE</scope>
    <source>
        <strain evidence="10">NRRL Y-64009</strain>
    </source>
</reference>
<evidence type="ECO:0000256" key="7">
    <source>
        <dbReference type="ARBA" id="ARBA00023242"/>
    </source>
</evidence>
<feature type="compositionally biased region" description="Polar residues" evidence="8">
    <location>
        <begin position="403"/>
        <end position="415"/>
    </location>
</feature>